<keyword evidence="4" id="KW-1185">Reference proteome</keyword>
<dbReference type="SUPFAM" id="SSF52799">
    <property type="entry name" value="(Phosphotyrosine protein) phosphatases II"/>
    <property type="match status" value="1"/>
</dbReference>
<dbReference type="InterPro" id="IPR026893">
    <property type="entry name" value="Tyr/Ser_Pase_IphP-type"/>
</dbReference>
<dbReference type="PANTHER" id="PTHR31126">
    <property type="entry name" value="TYROSINE-PROTEIN PHOSPHATASE"/>
    <property type="match status" value="1"/>
</dbReference>
<dbReference type="EMBL" id="FUXI01000002">
    <property type="protein sequence ID" value="SJZ40547.1"/>
    <property type="molecule type" value="Genomic_DNA"/>
</dbReference>
<proteinExistence type="inferred from homology"/>
<reference evidence="3 4" key="1">
    <citation type="submission" date="2017-02" db="EMBL/GenBank/DDBJ databases">
        <authorList>
            <person name="Peterson S.W."/>
        </authorList>
    </citation>
    <scope>NUCLEOTIDE SEQUENCE [LARGE SCALE GENOMIC DNA]</scope>
    <source>
        <strain evidence="3 4">ATCC BAA-1030</strain>
    </source>
</reference>
<dbReference type="InterPro" id="IPR016130">
    <property type="entry name" value="Tyr_Pase_AS"/>
</dbReference>
<sequence>MNYLTRLPLEGTFNTRELGGISVENGYTKWQTFLRSDELSNLTTSDVQYLEKYGIRTIIDLRTLEEMSAEPTPNLENIQIHHVPLFVEDIADMTKDVAKDEKMSLADLYLHFVTKGKNRIYKIIDLISTSKGGLLFHCAAGKDRTGIIAALLLSIAGASRSDIVANYQTTYTYIKENPKFQVNENSHIPVHFLYSQSKSIETLLDFLEKEYGGVKNYLLEIGISDEQMKKIVDNFVCENV</sequence>
<evidence type="ECO:0000313" key="4">
    <source>
        <dbReference type="Proteomes" id="UP000190328"/>
    </source>
</evidence>
<gene>
    <name evidence="3" type="ORF">SAMN02745116_00201</name>
</gene>
<accession>A0A1T4KDV5</accession>
<dbReference type="GO" id="GO:0004721">
    <property type="term" value="F:phosphoprotein phosphatase activity"/>
    <property type="evidence" value="ECO:0007669"/>
    <property type="project" value="InterPro"/>
</dbReference>
<comment type="similarity">
    <text evidence="1">Belongs to the protein-tyrosine phosphatase family.</text>
</comment>
<evidence type="ECO:0000256" key="1">
    <source>
        <dbReference type="ARBA" id="ARBA00009580"/>
    </source>
</evidence>
<name>A0A1T4KDV5_9ENTE</name>
<dbReference type="PROSITE" id="PS50056">
    <property type="entry name" value="TYR_PHOSPHATASE_2"/>
    <property type="match status" value="1"/>
</dbReference>
<dbReference type="OrthoDB" id="1188001at2"/>
<dbReference type="RefSeq" id="WP_159443154.1">
    <property type="nucleotide sequence ID" value="NZ_FUXI01000002.1"/>
</dbReference>
<evidence type="ECO:0000259" key="2">
    <source>
        <dbReference type="PROSITE" id="PS50056"/>
    </source>
</evidence>
<evidence type="ECO:0000313" key="3">
    <source>
        <dbReference type="EMBL" id="SJZ40547.1"/>
    </source>
</evidence>
<dbReference type="InterPro" id="IPR000387">
    <property type="entry name" value="Tyr_Pase_dom"/>
</dbReference>
<dbReference type="PANTHER" id="PTHR31126:SF1">
    <property type="entry name" value="TYROSINE SPECIFIC PROTEIN PHOSPHATASES DOMAIN-CONTAINING PROTEIN"/>
    <property type="match status" value="1"/>
</dbReference>
<dbReference type="STRING" id="263852.SAMN02745116_00201"/>
<feature type="domain" description="Tyrosine specific protein phosphatases" evidence="2">
    <location>
        <begin position="121"/>
        <end position="189"/>
    </location>
</feature>
<organism evidence="3 4">
    <name type="scientific">Pilibacter termitis</name>
    <dbReference type="NCBI Taxonomy" id="263852"/>
    <lineage>
        <taxon>Bacteria</taxon>
        <taxon>Bacillati</taxon>
        <taxon>Bacillota</taxon>
        <taxon>Bacilli</taxon>
        <taxon>Lactobacillales</taxon>
        <taxon>Enterococcaceae</taxon>
        <taxon>Pilibacter</taxon>
    </lineage>
</organism>
<dbReference type="Gene3D" id="3.90.190.10">
    <property type="entry name" value="Protein tyrosine phosphatase superfamily"/>
    <property type="match status" value="1"/>
</dbReference>
<protein>
    <submittedName>
        <fullName evidence="3">Protein-tyrosine phosphatase</fullName>
    </submittedName>
</protein>
<dbReference type="Pfam" id="PF13350">
    <property type="entry name" value="Y_phosphatase3"/>
    <property type="match status" value="1"/>
</dbReference>
<dbReference type="AlphaFoldDB" id="A0A1T4KDV5"/>
<dbReference type="PROSITE" id="PS00383">
    <property type="entry name" value="TYR_PHOSPHATASE_1"/>
    <property type="match status" value="1"/>
</dbReference>
<dbReference type="Proteomes" id="UP000190328">
    <property type="component" value="Unassembled WGS sequence"/>
</dbReference>
<dbReference type="InterPro" id="IPR029021">
    <property type="entry name" value="Prot-tyrosine_phosphatase-like"/>
</dbReference>